<dbReference type="InterPro" id="IPR036452">
    <property type="entry name" value="Ribo_hydro-like"/>
</dbReference>
<proteinExistence type="evidence at transcript level"/>
<dbReference type="Gene3D" id="3.90.245.10">
    <property type="entry name" value="Ribonucleoside hydrolase-like"/>
    <property type="match status" value="1"/>
</dbReference>
<reference evidence="4" key="1">
    <citation type="submission" date="2014-03" db="EMBL/GenBank/DDBJ databases">
        <title>The sialotranscriptome of Amblyomma triste, Amblyomma parvum and Amblyomma cajennense ticks, uncovered by 454-based RNA-seq.</title>
        <authorList>
            <person name="Garcia G.R."/>
            <person name="Gardinassi L.G."/>
            <person name="Ribeiro J.M."/>
            <person name="Anatriello E."/>
            <person name="Ferreira B.R."/>
            <person name="Moreira H.N."/>
            <person name="Mafra C."/>
            <person name="Olegario M.M."/>
            <person name="Szabo P.J."/>
            <person name="Miranda-Santos I.K."/>
            <person name="Maruyama S.R."/>
        </authorList>
    </citation>
    <scope>NUCLEOTIDE SEQUENCE</scope>
    <source>
        <strain evidence="4">Uberlandia</strain>
        <tissue evidence="4">Salivary glands</tissue>
    </source>
</reference>
<dbReference type="Pfam" id="PF01156">
    <property type="entry name" value="IU_nuc_hydro"/>
    <property type="match status" value="1"/>
</dbReference>
<dbReference type="PANTHER" id="PTHR46190:SF1">
    <property type="entry name" value="SI:CH211-201H21.5"/>
    <property type="match status" value="1"/>
</dbReference>
<evidence type="ECO:0000256" key="2">
    <source>
        <dbReference type="SAM" id="SignalP"/>
    </source>
</evidence>
<comment type="similarity">
    <text evidence="1">Belongs to the IUNH family.</text>
</comment>
<dbReference type="GO" id="GO:0016799">
    <property type="term" value="F:hydrolase activity, hydrolyzing N-glycosyl compounds"/>
    <property type="evidence" value="ECO:0007669"/>
    <property type="project" value="InterPro"/>
</dbReference>
<feature type="domain" description="Inosine/uridine-preferring nucleoside hydrolase" evidence="3">
    <location>
        <begin position="38"/>
        <end position="217"/>
    </location>
</feature>
<dbReference type="SUPFAM" id="SSF53590">
    <property type="entry name" value="Nucleoside hydrolase"/>
    <property type="match status" value="1"/>
</dbReference>
<feature type="chain" id="PRO_5001514874" evidence="2">
    <location>
        <begin position="24"/>
        <end position="228"/>
    </location>
</feature>
<organism evidence="4">
    <name type="scientific">Amblyomma cajennense</name>
    <name type="common">Cayenne tick</name>
    <name type="synonym">Acarus cajennensis</name>
    <dbReference type="NCBI Taxonomy" id="34607"/>
    <lineage>
        <taxon>Eukaryota</taxon>
        <taxon>Metazoa</taxon>
        <taxon>Ecdysozoa</taxon>
        <taxon>Arthropoda</taxon>
        <taxon>Chelicerata</taxon>
        <taxon>Arachnida</taxon>
        <taxon>Acari</taxon>
        <taxon>Parasitiformes</taxon>
        <taxon>Ixodida</taxon>
        <taxon>Ixodoidea</taxon>
        <taxon>Ixodidae</taxon>
        <taxon>Amblyomminae</taxon>
        <taxon>Amblyomma</taxon>
    </lineage>
</organism>
<name>A0A023FDF8_AMBCJ</name>
<dbReference type="PANTHER" id="PTHR46190">
    <property type="entry name" value="SI:CH211-201H21.5-RELATED"/>
    <property type="match status" value="1"/>
</dbReference>
<sequence>MAPKGATAACCLFFACFFSDVLSAVRADGANGKRQNLLLDVDTGVDDAMAITLAASSPNVCVLAITVVAGNTNLSNAYNNTLRVLQAINRTDIPVYKGADRPIDGRWDYEEIYFGPDNFGNASSLYPMGNNSAPDPNTYGYLKMIEVIKNSSNDLTLVLLGPLTNLAIALLVEPNLTENVTAIYILGGNIYGRGNILPGSEFNFLTDPEAALVVLQRALCPVYSRPDF</sequence>
<accession>A0A023FDF8</accession>
<dbReference type="PROSITE" id="PS51257">
    <property type="entry name" value="PROKAR_LIPOPROTEIN"/>
    <property type="match status" value="1"/>
</dbReference>
<evidence type="ECO:0000259" key="3">
    <source>
        <dbReference type="Pfam" id="PF01156"/>
    </source>
</evidence>
<dbReference type="InterPro" id="IPR001910">
    <property type="entry name" value="Inosine/uridine_hydrolase_dom"/>
</dbReference>
<feature type="signal peptide" evidence="2">
    <location>
        <begin position="1"/>
        <end position="23"/>
    </location>
</feature>
<keyword evidence="2" id="KW-0732">Signal</keyword>
<protein>
    <submittedName>
        <fullName evidence="4">Putative inosine-uridine preferring nucleoside hydrolase</fullName>
    </submittedName>
</protein>
<evidence type="ECO:0000313" key="4">
    <source>
        <dbReference type="EMBL" id="JAC19370.1"/>
    </source>
</evidence>
<evidence type="ECO:0000256" key="1">
    <source>
        <dbReference type="ARBA" id="ARBA00009176"/>
    </source>
</evidence>
<dbReference type="AlphaFoldDB" id="A0A023FDF8"/>
<keyword evidence="4" id="KW-0378">Hydrolase</keyword>
<dbReference type="InterPro" id="IPR052775">
    <property type="entry name" value="IUN_hydrolase"/>
</dbReference>
<dbReference type="EMBL" id="GBBK01005112">
    <property type="protein sequence ID" value="JAC19370.1"/>
    <property type="molecule type" value="mRNA"/>
</dbReference>